<organism evidence="2">
    <name type="scientific">mine drainage metagenome</name>
    <dbReference type="NCBI Taxonomy" id="410659"/>
    <lineage>
        <taxon>unclassified sequences</taxon>
        <taxon>metagenomes</taxon>
        <taxon>ecological metagenomes</taxon>
    </lineage>
</organism>
<evidence type="ECO:0000313" key="2">
    <source>
        <dbReference type="EMBL" id="CBI01783.1"/>
    </source>
</evidence>
<comment type="caution">
    <text evidence="2">The sequence shown here is derived from an EMBL/GenBank/DDBJ whole genome shotgun (WGS) entry which is preliminary data.</text>
</comment>
<keyword evidence="1" id="KW-0812">Transmembrane</keyword>
<keyword evidence="1" id="KW-1133">Transmembrane helix</keyword>
<protein>
    <submittedName>
        <fullName evidence="2">Uncharacterized protein</fullName>
    </submittedName>
</protein>
<reference evidence="2" key="1">
    <citation type="submission" date="2009-10" db="EMBL/GenBank/DDBJ databases">
        <title>Diversity of trophic interactions inside an arsenic-rich microbial ecosystem.</title>
        <authorList>
            <person name="Bertin P.N."/>
            <person name="Heinrich-Salmeron A."/>
            <person name="Pelletier E."/>
            <person name="Goulhen-Chollet F."/>
            <person name="Arsene-Ploetze F."/>
            <person name="Gallien S."/>
            <person name="Calteau A."/>
            <person name="Vallenet D."/>
            <person name="Casiot C."/>
            <person name="Chane-Woon-Ming B."/>
            <person name="Giloteaux L."/>
            <person name="Barakat M."/>
            <person name="Bonnefoy V."/>
            <person name="Bruneel O."/>
            <person name="Chandler M."/>
            <person name="Cleiss J."/>
            <person name="Duran R."/>
            <person name="Elbaz-Poulichet F."/>
            <person name="Fonknechten N."/>
            <person name="Lauga B."/>
            <person name="Mornico D."/>
            <person name="Ortet P."/>
            <person name="Schaeffer C."/>
            <person name="Siguier P."/>
            <person name="Alexander Thil Smith A."/>
            <person name="Van Dorsselaer A."/>
            <person name="Weissenbach J."/>
            <person name="Medigue C."/>
            <person name="Le Paslier D."/>
        </authorList>
    </citation>
    <scope>NUCLEOTIDE SEQUENCE</scope>
</reference>
<dbReference type="EMBL" id="CABO01000025">
    <property type="protein sequence ID" value="CBI01783.1"/>
    <property type="molecule type" value="Genomic_DNA"/>
</dbReference>
<proteinExistence type="predicted"/>
<name>E6Q3M2_9ZZZZ</name>
<dbReference type="AlphaFoldDB" id="E6Q3M2"/>
<keyword evidence="1" id="KW-0472">Membrane</keyword>
<gene>
    <name evidence="2" type="ORF">CARN4_0775</name>
</gene>
<evidence type="ECO:0000256" key="1">
    <source>
        <dbReference type="SAM" id="Phobius"/>
    </source>
</evidence>
<sequence length="349" mass="37244">MPYDFAEQGRTMMDSISAPGIPLDALKRRSRAARIQETLRASIAAAILGLGAVGIVSAGILMGGMHIWLAGDRASWAITSLQTITDPTARELTAVVRSAAFPVVLPVGLPPGVHIMRVAISPVDRPTSITVEYRKGNALLAGFTIFDTSAVGNTALPSASQRTPFARVRRWKVGRETVVVPAKYTAATLANTVEAAMKRSTPGLSLQQNIAWSSHVIVLGGFYSVEDRAARIVPAGANAVLIDRGHAREIPSLAKAGRPLLDNRTIDLTHIPAVNGYPQYNRAKYRWLKTVAIGPDGVRAVARAMRESGCATTCEFLYTKKSASTAWVWAIPVGGGAVRKYVEPLGAAR</sequence>
<accession>E6Q3M2</accession>
<feature type="transmembrane region" description="Helical" evidence="1">
    <location>
        <begin position="43"/>
        <end position="69"/>
    </location>
</feature>